<reference evidence="2 3" key="1">
    <citation type="submission" date="2024-06" db="EMBL/GenBank/DDBJ databases">
        <title>A chromosome level genome sequence of Diviner's sage (Salvia divinorum).</title>
        <authorList>
            <person name="Ford S.A."/>
            <person name="Ro D.-K."/>
            <person name="Ness R.W."/>
            <person name="Phillips M.A."/>
        </authorList>
    </citation>
    <scope>NUCLEOTIDE SEQUENCE [LARGE SCALE GENOMIC DNA]</scope>
    <source>
        <strain evidence="2">SAF-2024a</strain>
        <tissue evidence="2">Leaf</tissue>
    </source>
</reference>
<gene>
    <name evidence="2" type="ORF">AAHA92_23187</name>
</gene>
<dbReference type="EMBL" id="JBEAFC010000008">
    <property type="protein sequence ID" value="KAL1546613.1"/>
    <property type="molecule type" value="Genomic_DNA"/>
</dbReference>
<feature type="compositionally biased region" description="Polar residues" evidence="1">
    <location>
        <begin position="1"/>
        <end position="12"/>
    </location>
</feature>
<evidence type="ECO:0000313" key="3">
    <source>
        <dbReference type="Proteomes" id="UP001567538"/>
    </source>
</evidence>
<protein>
    <submittedName>
        <fullName evidence="2">Uncharacterized protein</fullName>
    </submittedName>
</protein>
<sequence>MLSSKVHSQRNAPFSWENEPGIRKAAPPHHRQQPPRKLPPPPCPLDNSRVSYHDLRVPLPPCAFHQPSRSRRSSAKKIDDPFLIAYKEVTRSTGTKKGDQRFGGSVMNIFSCKQSSSCGVELSQLPVSRSFRD</sequence>
<organism evidence="2 3">
    <name type="scientific">Salvia divinorum</name>
    <name type="common">Maria pastora</name>
    <name type="synonym">Diviner's sage</name>
    <dbReference type="NCBI Taxonomy" id="28513"/>
    <lineage>
        <taxon>Eukaryota</taxon>
        <taxon>Viridiplantae</taxon>
        <taxon>Streptophyta</taxon>
        <taxon>Embryophyta</taxon>
        <taxon>Tracheophyta</taxon>
        <taxon>Spermatophyta</taxon>
        <taxon>Magnoliopsida</taxon>
        <taxon>eudicotyledons</taxon>
        <taxon>Gunneridae</taxon>
        <taxon>Pentapetalae</taxon>
        <taxon>asterids</taxon>
        <taxon>lamiids</taxon>
        <taxon>Lamiales</taxon>
        <taxon>Lamiaceae</taxon>
        <taxon>Nepetoideae</taxon>
        <taxon>Mentheae</taxon>
        <taxon>Salviinae</taxon>
        <taxon>Salvia</taxon>
        <taxon>Salvia subgen. Calosphace</taxon>
    </lineage>
</organism>
<comment type="caution">
    <text evidence="2">The sequence shown here is derived from an EMBL/GenBank/DDBJ whole genome shotgun (WGS) entry which is preliminary data.</text>
</comment>
<dbReference type="PANTHER" id="PTHR33696:SF3">
    <property type="entry name" value="FLZ-TYPE DOMAIN-CONTAINING PROTEIN"/>
    <property type="match status" value="1"/>
</dbReference>
<dbReference type="AlphaFoldDB" id="A0ABD1GR54"/>
<name>A0ABD1GR54_SALDI</name>
<accession>A0ABD1GR54</accession>
<dbReference type="Proteomes" id="UP001567538">
    <property type="component" value="Unassembled WGS sequence"/>
</dbReference>
<evidence type="ECO:0000256" key="1">
    <source>
        <dbReference type="SAM" id="MobiDB-lite"/>
    </source>
</evidence>
<keyword evidence="3" id="KW-1185">Reference proteome</keyword>
<feature type="region of interest" description="Disordered" evidence="1">
    <location>
        <begin position="1"/>
        <end position="50"/>
    </location>
</feature>
<evidence type="ECO:0000313" key="2">
    <source>
        <dbReference type="EMBL" id="KAL1546613.1"/>
    </source>
</evidence>
<proteinExistence type="predicted"/>
<dbReference type="PANTHER" id="PTHR33696">
    <property type="entry name" value="T22J18.15-RELATED"/>
    <property type="match status" value="1"/>
</dbReference>